<dbReference type="EMBL" id="GBXM01034983">
    <property type="protein sequence ID" value="JAH73594.1"/>
    <property type="molecule type" value="Transcribed_RNA"/>
</dbReference>
<reference evidence="1" key="1">
    <citation type="submission" date="2014-11" db="EMBL/GenBank/DDBJ databases">
        <authorList>
            <person name="Amaro Gonzalez C."/>
        </authorList>
    </citation>
    <scope>NUCLEOTIDE SEQUENCE</scope>
</reference>
<protein>
    <submittedName>
        <fullName evidence="1">Uncharacterized protein</fullName>
    </submittedName>
</protein>
<proteinExistence type="predicted"/>
<sequence>MILGRLAMPAVLQTHQRGVREKRSCIIQI</sequence>
<evidence type="ECO:0000313" key="1">
    <source>
        <dbReference type="EMBL" id="JAH73594.1"/>
    </source>
</evidence>
<organism evidence="1">
    <name type="scientific">Anguilla anguilla</name>
    <name type="common">European freshwater eel</name>
    <name type="synonym">Muraena anguilla</name>
    <dbReference type="NCBI Taxonomy" id="7936"/>
    <lineage>
        <taxon>Eukaryota</taxon>
        <taxon>Metazoa</taxon>
        <taxon>Chordata</taxon>
        <taxon>Craniata</taxon>
        <taxon>Vertebrata</taxon>
        <taxon>Euteleostomi</taxon>
        <taxon>Actinopterygii</taxon>
        <taxon>Neopterygii</taxon>
        <taxon>Teleostei</taxon>
        <taxon>Anguilliformes</taxon>
        <taxon>Anguillidae</taxon>
        <taxon>Anguilla</taxon>
    </lineage>
</organism>
<dbReference type="AlphaFoldDB" id="A0A0E9V646"/>
<reference evidence="1" key="2">
    <citation type="journal article" date="2015" name="Fish Shellfish Immunol.">
        <title>Early steps in the European eel (Anguilla anguilla)-Vibrio vulnificus interaction in the gills: Role of the RtxA13 toxin.</title>
        <authorList>
            <person name="Callol A."/>
            <person name="Pajuelo D."/>
            <person name="Ebbesson L."/>
            <person name="Teles M."/>
            <person name="MacKenzie S."/>
            <person name="Amaro C."/>
        </authorList>
    </citation>
    <scope>NUCLEOTIDE SEQUENCE</scope>
</reference>
<name>A0A0E9V646_ANGAN</name>
<accession>A0A0E9V646</accession>